<reference evidence="1" key="2">
    <citation type="journal article" date="2021" name="Int. J. Food Microbiol.">
        <title>Safety demonstration of a microbial species for use in the food chain: Weissella confusa.</title>
        <authorList>
            <person name="Bourdichon F."/>
            <person name="Patrone V."/>
            <person name="Fontana A."/>
            <person name="Milani G."/>
            <person name="Morelli L."/>
        </authorList>
    </citation>
    <scope>NUCLEOTIDE SEQUENCE</scope>
    <source>
        <strain evidence="1">CCUG 30943</strain>
    </source>
</reference>
<dbReference type="EMBL" id="JAAOCX010000005">
    <property type="protein sequence ID" value="MBJ7632490.1"/>
    <property type="molecule type" value="Genomic_DNA"/>
</dbReference>
<evidence type="ECO:0000313" key="2">
    <source>
        <dbReference type="Proteomes" id="UP000808038"/>
    </source>
</evidence>
<gene>
    <name evidence="1" type="ORF">HAU43_05240</name>
</gene>
<dbReference type="Proteomes" id="UP000808038">
    <property type="component" value="Unassembled WGS sequence"/>
</dbReference>
<protein>
    <recommendedName>
        <fullName evidence="3">CDP-glycerol glycerophosphotransferase family protein</fullName>
    </recommendedName>
</protein>
<name>A0AAE2S6B0_WEICO</name>
<dbReference type="AlphaFoldDB" id="A0AAE2S6B0"/>
<reference evidence="1" key="1">
    <citation type="submission" date="2020-02" db="EMBL/GenBank/DDBJ databases">
        <authorList>
            <person name="Fontana A."/>
            <person name="Patrone V."/>
            <person name="Morelli L."/>
        </authorList>
    </citation>
    <scope>NUCLEOTIDE SEQUENCE</scope>
    <source>
        <strain evidence="1">CCUG 30943</strain>
    </source>
</reference>
<dbReference type="InterPro" id="IPR043148">
    <property type="entry name" value="TagF_C"/>
</dbReference>
<dbReference type="SUPFAM" id="SSF53756">
    <property type="entry name" value="UDP-Glycosyltransferase/glycogen phosphorylase"/>
    <property type="match status" value="1"/>
</dbReference>
<dbReference type="RefSeq" id="WP_135411289.1">
    <property type="nucleotide sequence ID" value="NZ_JAAOCX010000005.1"/>
</dbReference>
<proteinExistence type="predicted"/>
<evidence type="ECO:0008006" key="3">
    <source>
        <dbReference type="Google" id="ProtNLM"/>
    </source>
</evidence>
<organism evidence="1 2">
    <name type="scientific">Weissella confusa</name>
    <name type="common">Lactobacillus confusus</name>
    <dbReference type="NCBI Taxonomy" id="1583"/>
    <lineage>
        <taxon>Bacteria</taxon>
        <taxon>Bacillati</taxon>
        <taxon>Bacillota</taxon>
        <taxon>Bacilli</taxon>
        <taxon>Lactobacillales</taxon>
        <taxon>Lactobacillaceae</taxon>
        <taxon>Weissella</taxon>
    </lineage>
</organism>
<sequence>MLRKKINWYEWLTGNTFSFGRVDHTPYTKAMAFKRDNTVQFGLDASPNESYWRIDDDVLAIMDESHNPTTTFQLPAVDAADALVGTFVADETIHHEIRVVSNSQSTLDVANKIREHVDHSVTKLQRSLLATTMTNPQNVRHRIRVAFVLNAVETLDAQLPLIKAAVADERFEVRILTFDRIFRGRVQAGTKERLDQMLLEEGLFVVEASGNAEIDVNRLRDWQPDFLFRQSEWDQDFPVELSADNLYWTRIAHTSYVITENLVFNPNGDLPFFMLDYYEKVWRYFISNDLTVDDKALLAKTFISEDVFKAVGSVKAVQLKQLVPEWPVQTTKKKVIWMPHHSIGNQWFAFGTFDKTYQAVLEWARNHPEFSIVLNPHPSLKAVIANGDGDISSDEYEAFLEEWNKLDNTEYFVGKSSYAAVAAADVILSDGISVLYEAQVIGKPIVYIENEAHVQFTSFGERLMAGVHRFDDIALALGAVERLSETEDDLADVQKENVKPWLAVAQPEQVILQEMVDELSSSTQHMIR</sequence>
<comment type="caution">
    <text evidence="1">The sequence shown here is derived from an EMBL/GenBank/DDBJ whole genome shotgun (WGS) entry which is preliminary data.</text>
</comment>
<dbReference type="Gene3D" id="3.40.50.12580">
    <property type="match status" value="1"/>
</dbReference>
<evidence type="ECO:0000313" key="1">
    <source>
        <dbReference type="EMBL" id="MBJ7632490.1"/>
    </source>
</evidence>
<accession>A0AAE2S6B0</accession>